<evidence type="ECO:0000313" key="7">
    <source>
        <dbReference type="Proteomes" id="UP000051681"/>
    </source>
</evidence>
<evidence type="ECO:0000256" key="3">
    <source>
        <dbReference type="ARBA" id="ARBA00022764"/>
    </source>
</evidence>
<dbReference type="InterPro" id="IPR012480">
    <property type="entry name" value="Hepar_II_III_C"/>
</dbReference>
<protein>
    <submittedName>
        <fullName evidence="6">Heparinase II/III-like protein</fullName>
    </submittedName>
</protein>
<evidence type="ECO:0000256" key="1">
    <source>
        <dbReference type="ARBA" id="ARBA00004418"/>
    </source>
</evidence>
<dbReference type="Pfam" id="PF07940">
    <property type="entry name" value="Hepar_II_III_C"/>
    <property type="match status" value="1"/>
</dbReference>
<gene>
    <name evidence="6" type="ORF">TM5383_02263</name>
</gene>
<feature type="domain" description="Heparinase II/III-like C-terminal" evidence="5">
    <location>
        <begin position="347"/>
        <end position="560"/>
    </location>
</feature>
<evidence type="ECO:0000256" key="2">
    <source>
        <dbReference type="ARBA" id="ARBA00022729"/>
    </source>
</evidence>
<proteinExistence type="predicted"/>
<dbReference type="SUPFAM" id="SSF48230">
    <property type="entry name" value="Chondroitin AC/alginate lyase"/>
    <property type="match status" value="1"/>
</dbReference>
<dbReference type="GO" id="GO:0016829">
    <property type="term" value="F:lyase activity"/>
    <property type="evidence" value="ECO:0007669"/>
    <property type="project" value="UniProtKB-KW"/>
</dbReference>
<dbReference type="OrthoDB" id="9763014at2"/>
<keyword evidence="4" id="KW-0456">Lyase</keyword>
<dbReference type="PANTHER" id="PTHR39210:SF1">
    <property type="entry name" value="HEPARIN-SULFATE LYASE"/>
    <property type="match status" value="1"/>
</dbReference>
<reference evidence="6 7" key="1">
    <citation type="submission" date="2015-09" db="EMBL/GenBank/DDBJ databases">
        <authorList>
            <consortium name="Swine Surveillance"/>
        </authorList>
    </citation>
    <scope>NUCLEOTIDE SEQUENCE [LARGE SCALE GENOMIC DNA]</scope>
    <source>
        <strain evidence="6 7">CECT 8383</strain>
    </source>
</reference>
<evidence type="ECO:0000313" key="6">
    <source>
        <dbReference type="EMBL" id="CUH85041.1"/>
    </source>
</evidence>
<keyword evidence="2" id="KW-0732">Signal</keyword>
<dbReference type="InterPro" id="IPR008929">
    <property type="entry name" value="Chondroitin_lyas"/>
</dbReference>
<keyword evidence="3" id="KW-0574">Periplasm</keyword>
<evidence type="ECO:0000256" key="4">
    <source>
        <dbReference type="ARBA" id="ARBA00023239"/>
    </source>
</evidence>
<comment type="subcellular location">
    <subcellularLocation>
        <location evidence="1">Periplasm</location>
    </subcellularLocation>
</comment>
<keyword evidence="7" id="KW-1185">Reference proteome</keyword>
<dbReference type="Gene3D" id="2.70.98.70">
    <property type="match status" value="1"/>
</dbReference>
<dbReference type="EMBL" id="CYSF01000011">
    <property type="protein sequence ID" value="CUH85041.1"/>
    <property type="molecule type" value="Genomic_DNA"/>
</dbReference>
<dbReference type="Proteomes" id="UP000051681">
    <property type="component" value="Unassembled WGS sequence"/>
</dbReference>
<dbReference type="PANTHER" id="PTHR39210">
    <property type="entry name" value="HEPARIN-SULFATE LYASE"/>
    <property type="match status" value="1"/>
</dbReference>
<dbReference type="Gene3D" id="1.50.10.100">
    <property type="entry name" value="Chondroitin AC/alginate lyase"/>
    <property type="match status" value="1"/>
</dbReference>
<evidence type="ECO:0000259" key="5">
    <source>
        <dbReference type="Pfam" id="PF07940"/>
    </source>
</evidence>
<name>A0A0P1GQY6_9RHOB</name>
<organism evidence="6 7">
    <name type="scientific">Thalassovita mediterranea</name>
    <dbReference type="NCBI Taxonomy" id="340021"/>
    <lineage>
        <taxon>Bacteria</taxon>
        <taxon>Pseudomonadati</taxon>
        <taxon>Pseudomonadota</taxon>
        <taxon>Alphaproteobacteria</taxon>
        <taxon>Rhodobacterales</taxon>
        <taxon>Roseobacteraceae</taxon>
        <taxon>Thalassovita</taxon>
    </lineage>
</organism>
<accession>A0A0P1GQY6</accession>
<dbReference type="AlphaFoldDB" id="A0A0P1GQY6"/>
<sequence>MVDRNFIRAASRLSPKMAFYHLKRIARNKFAVKAPKIYKYYIDRKVASLPEFKFTGRENLCLAKKVAAFYAPEYRPHAADATTGAFTLFGHRLDFGAPENIDWNAKIEAEQDFHLWRMKLGHMGVVCPMLIDGKPEQLDAVSRLIDGYLESTSYQQPGAFTSYLFPYSVSHRLLALVSGFIIAHNNNSIPKDLEIKLKNFLRWNAGFILNNIEHELKNNHVERNLAALCLYFDALDNVSADLVSSLDRNIKEIIEACILPDGLLAERSAMYQGLSVMALMIFSESQILSQATRATAKERLEKAIHAWAIMTHPDGEISLFNDSWWGEVPPIDHIFPDRLPMRSLEILDSAGYARLAGAKIFAIFDAGPIGPSWNPGHGHGDFLSAEVDLDGKRFIVDPGTYQYSTGKRRLHERSVQSHNGPCWRDVNPVQYNGCFKVGKLAAASLVFDPDSTALQIAGKLELQGGIVQREVQLTNNDTLKFFDRWSDKPKAAQVTLIIQGEWALAERTSSSLSFRAGSKRGIISVETGSIDSIYAGQWARNYLKSEAATYIVLKPDQTSSSRGGSLKWTVRHL</sequence>
<dbReference type="RefSeq" id="WP_058319124.1">
    <property type="nucleotide sequence ID" value="NZ_FTNX01000019.1"/>
</dbReference>
<dbReference type="GO" id="GO:0042597">
    <property type="term" value="C:periplasmic space"/>
    <property type="evidence" value="ECO:0007669"/>
    <property type="project" value="UniProtKB-SubCell"/>
</dbReference>